<organism evidence="1 2">
    <name type="scientific">Bacteroides fragilis str. 3783N1-6</name>
    <dbReference type="NCBI Taxonomy" id="1339310"/>
    <lineage>
        <taxon>Bacteria</taxon>
        <taxon>Pseudomonadati</taxon>
        <taxon>Bacteroidota</taxon>
        <taxon>Bacteroidia</taxon>
        <taxon>Bacteroidales</taxon>
        <taxon>Bacteroidaceae</taxon>
        <taxon>Bacteroides</taxon>
    </lineage>
</organism>
<evidence type="ECO:0000313" key="1">
    <source>
        <dbReference type="EMBL" id="EYB12066.1"/>
    </source>
</evidence>
<protein>
    <submittedName>
        <fullName evidence="1">OmpA/MotB domain protein</fullName>
    </submittedName>
</protein>
<name>A0AB73ASM9_BACFG</name>
<reference evidence="1 2" key="1">
    <citation type="submission" date="2014-02" db="EMBL/GenBank/DDBJ databases">
        <authorList>
            <person name="Sears C."/>
            <person name="Carroll K."/>
            <person name="Sack B.R."/>
            <person name="Qadri F."/>
            <person name="Myers L.L."/>
            <person name="Chung G.-T."/>
            <person name="Escheverria P."/>
            <person name="Fraser C.M."/>
            <person name="Sadzewicz L."/>
            <person name="Shefchek K.A."/>
            <person name="Tallon L."/>
            <person name="Das S.P."/>
            <person name="Daugherty S."/>
            <person name="Mongodin E.F."/>
        </authorList>
    </citation>
    <scope>NUCLEOTIDE SEQUENCE [LARGE SCALE GENOMIC DNA]</scope>
    <source>
        <strain evidence="1 2">3783N1-6</strain>
    </source>
</reference>
<accession>A0AB73ASM9</accession>
<dbReference type="InterPro" id="IPR031585">
    <property type="entry name" value="OmpA_OmpF-like"/>
</dbReference>
<feature type="non-terminal residue" evidence="1">
    <location>
        <position position="189"/>
    </location>
</feature>
<dbReference type="Proteomes" id="UP000021175">
    <property type="component" value="Unassembled WGS sequence"/>
</dbReference>
<sequence>MLAVLPMLCLAVNAQNSSKDNTPKKGDFTVAATVGYNSYTSVTAPSGLLTDYEVRALSTNWADKKLMVGFEGGWFFKDQWKLNLGGGVSFTNNPGYPAVPGTIDDSNKNNSADENMGEIPNYRAVADAQSFAYNVSAGVDRYFNIKRVPNLMWYTGIRVGFAYGENEMKYDEETSMGKSIAESWNLRGA</sequence>
<evidence type="ECO:0000313" key="2">
    <source>
        <dbReference type="Proteomes" id="UP000021175"/>
    </source>
</evidence>
<dbReference type="EMBL" id="JGEU01000013">
    <property type="protein sequence ID" value="EYB12066.1"/>
    <property type="molecule type" value="Genomic_DNA"/>
</dbReference>
<gene>
    <name evidence="1" type="ORF">M119_4783</name>
</gene>
<comment type="caution">
    <text evidence="1">The sequence shown here is derived from an EMBL/GenBank/DDBJ whole genome shotgun (WGS) entry which is preliminary data.</text>
</comment>
<dbReference type="Pfam" id="PF16961">
    <property type="entry name" value="OmpA_like"/>
    <property type="match status" value="1"/>
</dbReference>
<dbReference type="AlphaFoldDB" id="A0AB73ASM9"/>
<proteinExistence type="predicted"/>